<dbReference type="Proteomes" id="UP000199170">
    <property type="component" value="Unassembled WGS sequence"/>
</dbReference>
<accession>A0A1H3GYG8</accession>
<keyword evidence="1" id="KW-0472">Membrane</keyword>
<feature type="transmembrane region" description="Helical" evidence="1">
    <location>
        <begin position="49"/>
        <end position="73"/>
    </location>
</feature>
<protein>
    <submittedName>
        <fullName evidence="2">Uncharacterized protein</fullName>
    </submittedName>
</protein>
<evidence type="ECO:0000256" key="1">
    <source>
        <dbReference type="SAM" id="Phobius"/>
    </source>
</evidence>
<dbReference type="Pfam" id="PF24365">
    <property type="entry name" value="DUF7521"/>
    <property type="match status" value="1"/>
</dbReference>
<sequence>MLDLILQSIDLDALRTARQLSEAVIVLLGLAISYIAYRAYRQNRSRPMLYIAVGFVLVLFVPGVLAVTLYLLLNVPAPVVNSISQFSEVAGLGLILYGLWAPRRD</sequence>
<keyword evidence="1" id="KW-0812">Transmembrane</keyword>
<reference evidence="3" key="1">
    <citation type="submission" date="2016-10" db="EMBL/GenBank/DDBJ databases">
        <authorList>
            <person name="Varghese N."/>
            <person name="Submissions S."/>
        </authorList>
    </citation>
    <scope>NUCLEOTIDE SEQUENCE [LARGE SCALE GENOMIC DNA]</scope>
    <source>
        <strain evidence="3">CGMCC 1.10118</strain>
    </source>
</reference>
<gene>
    <name evidence="2" type="ORF">SAMN04487946_10638</name>
</gene>
<evidence type="ECO:0000313" key="2">
    <source>
        <dbReference type="EMBL" id="SDY07995.1"/>
    </source>
</evidence>
<feature type="transmembrane region" description="Helical" evidence="1">
    <location>
        <begin position="79"/>
        <end position="100"/>
    </location>
</feature>
<feature type="transmembrane region" description="Helical" evidence="1">
    <location>
        <begin position="20"/>
        <end position="37"/>
    </location>
</feature>
<keyword evidence="3" id="KW-1185">Reference proteome</keyword>
<dbReference type="InterPro" id="IPR055943">
    <property type="entry name" value="DUF7521"/>
</dbReference>
<proteinExistence type="predicted"/>
<dbReference type="EMBL" id="FNPB01000006">
    <property type="protein sequence ID" value="SDY07995.1"/>
    <property type="molecule type" value="Genomic_DNA"/>
</dbReference>
<dbReference type="RefSeq" id="WP_089767149.1">
    <property type="nucleotide sequence ID" value="NZ_FNPB01000006.1"/>
</dbReference>
<keyword evidence="1" id="KW-1133">Transmembrane helix</keyword>
<dbReference type="OrthoDB" id="221164at2157"/>
<name>A0A1H3GYG8_9EURY</name>
<organism evidence="2 3">
    <name type="scientific">Halobellus clavatus</name>
    <dbReference type="NCBI Taxonomy" id="660517"/>
    <lineage>
        <taxon>Archaea</taxon>
        <taxon>Methanobacteriati</taxon>
        <taxon>Methanobacteriota</taxon>
        <taxon>Stenosarchaea group</taxon>
        <taxon>Halobacteria</taxon>
        <taxon>Halobacteriales</taxon>
        <taxon>Haloferacaceae</taxon>
        <taxon>Halobellus</taxon>
    </lineage>
</organism>
<evidence type="ECO:0000313" key="3">
    <source>
        <dbReference type="Proteomes" id="UP000199170"/>
    </source>
</evidence>
<dbReference type="AlphaFoldDB" id="A0A1H3GYG8"/>